<evidence type="ECO:0000313" key="2">
    <source>
        <dbReference type="Proteomes" id="UP000184041"/>
    </source>
</evidence>
<dbReference type="STRING" id="1194090.SAMN05443144_101330"/>
<dbReference type="RefSeq" id="WP_073059060.1">
    <property type="nucleotide sequence ID" value="NZ_FQUS01000001.1"/>
</dbReference>
<dbReference type="AlphaFoldDB" id="A0A1M4TM00"/>
<sequence>MNQLDIRFTGAVLDLTIELEGREVGLYFDGVSEWSRTIEEFEIKGELDLLMLCKGMNGTSWELEIVIDTEHTKTYRGEINKGYSLLSDEIDLSPKG</sequence>
<reference evidence="1 2" key="1">
    <citation type="submission" date="2016-11" db="EMBL/GenBank/DDBJ databases">
        <authorList>
            <person name="Jaros S."/>
            <person name="Januszkiewicz K."/>
            <person name="Wedrychowicz H."/>
        </authorList>
    </citation>
    <scope>NUCLEOTIDE SEQUENCE [LARGE SCALE GENOMIC DNA]</scope>
    <source>
        <strain evidence="1 2">DSM 21986</strain>
    </source>
</reference>
<keyword evidence="2" id="KW-1185">Reference proteome</keyword>
<evidence type="ECO:0000313" key="1">
    <source>
        <dbReference type="EMBL" id="SHE45513.1"/>
    </source>
</evidence>
<dbReference type="Proteomes" id="UP000184041">
    <property type="component" value="Unassembled WGS sequence"/>
</dbReference>
<organism evidence="1 2">
    <name type="scientific">Fodinibius roseus</name>
    <dbReference type="NCBI Taxonomy" id="1194090"/>
    <lineage>
        <taxon>Bacteria</taxon>
        <taxon>Pseudomonadati</taxon>
        <taxon>Balneolota</taxon>
        <taxon>Balneolia</taxon>
        <taxon>Balneolales</taxon>
        <taxon>Balneolaceae</taxon>
        <taxon>Fodinibius</taxon>
    </lineage>
</organism>
<gene>
    <name evidence="1" type="ORF">SAMN05443144_101330</name>
</gene>
<dbReference type="OrthoDB" id="9968070at2"/>
<accession>A0A1M4TM00</accession>
<protein>
    <submittedName>
        <fullName evidence="1">Uncharacterized protein</fullName>
    </submittedName>
</protein>
<proteinExistence type="predicted"/>
<dbReference type="EMBL" id="FQUS01000001">
    <property type="protein sequence ID" value="SHE45513.1"/>
    <property type="molecule type" value="Genomic_DNA"/>
</dbReference>
<name>A0A1M4TM00_9BACT</name>